<reference evidence="2 3" key="1">
    <citation type="submission" date="2016-02" db="EMBL/GenBank/DDBJ databases">
        <title>Complete Genome Sequence of Weissella jogaejeotgali FOL01.</title>
        <authorList>
            <person name="Lee J.-H."/>
            <person name="Ku H.-J."/>
        </authorList>
    </citation>
    <scope>NUCLEOTIDE SEQUENCE [LARGE SCALE GENOMIC DNA]</scope>
    <source>
        <strain evidence="2 3">FOL01</strain>
    </source>
</reference>
<organism evidence="2 3">
    <name type="scientific">Weissella jogaejeotgali</name>
    <dbReference type="NCBI Taxonomy" id="1631871"/>
    <lineage>
        <taxon>Bacteria</taxon>
        <taxon>Bacillati</taxon>
        <taxon>Bacillota</taxon>
        <taxon>Bacilli</taxon>
        <taxon>Lactobacillales</taxon>
        <taxon>Lactobacillaceae</taxon>
        <taxon>Weissella</taxon>
    </lineage>
</organism>
<dbReference type="EMBL" id="CP014332">
    <property type="protein sequence ID" value="APS41003.1"/>
    <property type="molecule type" value="Genomic_DNA"/>
</dbReference>
<name>A0A1L6R914_9LACO</name>
<accession>A0A1L6R914</accession>
<evidence type="ECO:0000256" key="1">
    <source>
        <dbReference type="SAM" id="MobiDB-lite"/>
    </source>
</evidence>
<dbReference type="NCBIfam" id="TIGR01538">
    <property type="entry name" value="portal_SPP1"/>
    <property type="match status" value="1"/>
</dbReference>
<dbReference type="InterPro" id="IPR021145">
    <property type="entry name" value="Portal_protein_SPP1_Gp6-like"/>
</dbReference>
<evidence type="ECO:0000313" key="2">
    <source>
        <dbReference type="EMBL" id="APS41003.1"/>
    </source>
</evidence>
<dbReference type="Pfam" id="PF05133">
    <property type="entry name" value="SPP1_portal"/>
    <property type="match status" value="1"/>
</dbReference>
<proteinExistence type="predicted"/>
<dbReference type="AlphaFoldDB" id="A0A1L6R914"/>
<protein>
    <submittedName>
        <fullName evidence="2">Portal protein, phage associated</fullName>
    </submittedName>
</protein>
<dbReference type="Proteomes" id="UP000185473">
    <property type="component" value="Chromosome"/>
</dbReference>
<gene>
    <name evidence="2" type="ORF">FOL01_0144</name>
</gene>
<dbReference type="OrthoDB" id="3189403at2"/>
<keyword evidence="3" id="KW-1185">Reference proteome</keyword>
<dbReference type="KEGG" id="wjo:FOL01_0144"/>
<dbReference type="STRING" id="1631871.FOL01_0144"/>
<dbReference type="RefSeq" id="WP_075268857.1">
    <property type="nucleotide sequence ID" value="NZ_CP014332.1"/>
</dbReference>
<feature type="region of interest" description="Disordered" evidence="1">
    <location>
        <begin position="452"/>
        <end position="471"/>
    </location>
</feature>
<evidence type="ECO:0000313" key="3">
    <source>
        <dbReference type="Proteomes" id="UP000185473"/>
    </source>
</evidence>
<dbReference type="InterPro" id="IPR006428">
    <property type="entry name" value="Portal_SPP1-type"/>
</dbReference>
<sequence>MAINFNSDRLSSDENHVFYSESIGDDLPIATDVNELINAHANRLNNRYNRLMNYYLGKHSIIRKLAKAKGKPDNRLVINFAKELVDNEVGFFAGTPVKFDYDDNGNENNELDQRIADFVAINDLTDTIAELAKQVDIFGRSYTLLYQDEDSNTRVAPIDPRNAFAVYGTQIGAPIEYAVYYTQRQRNGAISGTLYTKHSVVTFHGSATAGIQYDEVTDNLFTNVPLVEFFASIERQGLFEQVISLIDAVDMAMSNKGNDIDYFSNTIMKVVNAKIKKETVDEMIDKRLINVPSVDADRPVDIDFLNKPDADLIQEHFLDRAIDAIYTKSNVANFNDDVFGNASGTALEFKLQSMSNAANMKERKFKLSIRQLFKLAFAIGATLPLDMTGELAKNVKATFKRTVPHNVQDEATTAKTLLDVVDRKTAISAISTVDDPDAVIKARDEEQRNNANNALATLGDVSDNDFKGGDK</sequence>